<gene>
    <name evidence="1" type="ORF">DSL72_009403</name>
</gene>
<dbReference type="EMBL" id="CP063412">
    <property type="protein sequence ID" value="QSZ37309.1"/>
    <property type="molecule type" value="Genomic_DNA"/>
</dbReference>
<reference evidence="1" key="1">
    <citation type="submission" date="2020-10" db="EMBL/GenBank/DDBJ databases">
        <title>Genome Sequence of Monilinia vaccinii-corymbosi Sheds Light on Mummy Berry Disease Infection of Blueberry and Mating Type.</title>
        <authorList>
            <person name="Yow A.G."/>
            <person name="Zhang Y."/>
            <person name="Bansal K."/>
            <person name="Eacker S.M."/>
            <person name="Sullivan S."/>
            <person name="Liachko I."/>
            <person name="Cubeta M.A."/>
            <person name="Rollins J.A."/>
            <person name="Ashrafi H."/>
        </authorList>
    </citation>
    <scope>NUCLEOTIDE SEQUENCE</scope>
    <source>
        <strain evidence="1">RL-1</strain>
    </source>
</reference>
<name>A0A8A3PR01_9HELO</name>
<keyword evidence="2" id="KW-1185">Reference proteome</keyword>
<accession>A0A8A3PR01</accession>
<protein>
    <submittedName>
        <fullName evidence="1">Uncharacterized protein</fullName>
    </submittedName>
</protein>
<dbReference type="AlphaFoldDB" id="A0A8A3PR01"/>
<evidence type="ECO:0000313" key="1">
    <source>
        <dbReference type="EMBL" id="QSZ37309.1"/>
    </source>
</evidence>
<sequence>MSKPESQGYRSILTGLRCRFPQPGCITLTVIDYDGWGVLSKPQLRERIFSLPIKPLINRTLTGWCDKVSDMLEAEPTEYAPLCEKKYTDAIFGYTAVFNKRYEAKCGLLEDFNKPSSDGRTMHIRSAGYGVGVLLRYMMMDRIEAASIRQRIMAKNIRKTLQQHVPYADMHSQRHSSQISLKKNKREQAVAPKENHAHAGHDHARDRVMRPEEFQGISEVRPDNFRMLLSARLEAEILQSKNPNLRGRKEPNFNSTLSLSTHMILCIAIA</sequence>
<organism evidence="1 2">
    <name type="scientific">Monilinia vaccinii-corymbosi</name>
    <dbReference type="NCBI Taxonomy" id="61207"/>
    <lineage>
        <taxon>Eukaryota</taxon>
        <taxon>Fungi</taxon>
        <taxon>Dikarya</taxon>
        <taxon>Ascomycota</taxon>
        <taxon>Pezizomycotina</taxon>
        <taxon>Leotiomycetes</taxon>
        <taxon>Helotiales</taxon>
        <taxon>Sclerotiniaceae</taxon>
        <taxon>Monilinia</taxon>
    </lineage>
</organism>
<dbReference type="Proteomes" id="UP000672032">
    <property type="component" value="Chromosome 8"/>
</dbReference>
<proteinExistence type="predicted"/>
<dbReference type="OrthoDB" id="8062037at2759"/>
<evidence type="ECO:0000313" key="2">
    <source>
        <dbReference type="Proteomes" id="UP000672032"/>
    </source>
</evidence>